<protein>
    <submittedName>
        <fullName evidence="2">Uncharacterized protein</fullName>
    </submittedName>
</protein>
<accession>A0A4S4FZC9</accession>
<evidence type="ECO:0000313" key="3">
    <source>
        <dbReference type="Proteomes" id="UP000307380"/>
    </source>
</evidence>
<dbReference type="Proteomes" id="UP000307380">
    <property type="component" value="Unassembled WGS sequence"/>
</dbReference>
<evidence type="ECO:0000256" key="1">
    <source>
        <dbReference type="SAM" id="MobiDB-lite"/>
    </source>
</evidence>
<name>A0A4S4FZC9_9MICO</name>
<organism evidence="2 3">
    <name type="scientific">Orlajensenia flava</name>
    <dbReference type="NCBI Taxonomy" id="2565934"/>
    <lineage>
        <taxon>Bacteria</taxon>
        <taxon>Bacillati</taxon>
        <taxon>Actinomycetota</taxon>
        <taxon>Actinomycetes</taxon>
        <taxon>Micrococcales</taxon>
        <taxon>Microbacteriaceae</taxon>
        <taxon>Orlajensenia</taxon>
    </lineage>
</organism>
<keyword evidence="3" id="KW-1185">Reference proteome</keyword>
<reference evidence="2 3" key="1">
    <citation type="submission" date="2019-04" db="EMBL/GenBank/DDBJ databases">
        <authorList>
            <person name="Jiang L."/>
        </authorList>
    </citation>
    <scope>NUCLEOTIDE SEQUENCE [LARGE SCALE GENOMIC DNA]</scope>
    <source>
        <strain evidence="2 3">YIM 131861</strain>
    </source>
</reference>
<evidence type="ECO:0000313" key="2">
    <source>
        <dbReference type="EMBL" id="THG35731.1"/>
    </source>
</evidence>
<feature type="region of interest" description="Disordered" evidence="1">
    <location>
        <begin position="68"/>
        <end position="87"/>
    </location>
</feature>
<dbReference type="RefSeq" id="WP_136423447.1">
    <property type="nucleotide sequence ID" value="NZ_SSSN01000003.1"/>
</dbReference>
<gene>
    <name evidence="2" type="ORF">E6C70_06795</name>
</gene>
<comment type="caution">
    <text evidence="2">The sequence shown here is derived from an EMBL/GenBank/DDBJ whole genome shotgun (WGS) entry which is preliminary data.</text>
</comment>
<dbReference type="AlphaFoldDB" id="A0A4S4FZC9"/>
<proteinExistence type="predicted"/>
<dbReference type="EMBL" id="SSSN01000003">
    <property type="protein sequence ID" value="THG35731.1"/>
    <property type="molecule type" value="Genomic_DNA"/>
</dbReference>
<sequence>MNPTTAYVPAGSLRAGDVMVNAHGTDFTVTKVTRIRDGRKVFVERPDGAASTFTARFDARTRVTLPRPTLDETDADTLRVARATPGR</sequence>